<dbReference type="InterPro" id="IPR000847">
    <property type="entry name" value="LysR_HTH_N"/>
</dbReference>
<protein>
    <submittedName>
        <fullName evidence="6">LysR family transcriptional regulator</fullName>
    </submittedName>
</protein>
<dbReference type="InterPro" id="IPR036390">
    <property type="entry name" value="WH_DNA-bd_sf"/>
</dbReference>
<keyword evidence="3" id="KW-0238">DNA-binding</keyword>
<reference evidence="7" key="1">
    <citation type="journal article" date="2019" name="Int. J. Syst. Evol. Microbiol.">
        <title>The Global Catalogue of Microorganisms (GCM) 10K type strain sequencing project: providing services to taxonomists for standard genome sequencing and annotation.</title>
        <authorList>
            <consortium name="The Broad Institute Genomics Platform"/>
            <consortium name="The Broad Institute Genome Sequencing Center for Infectious Disease"/>
            <person name="Wu L."/>
            <person name="Ma J."/>
        </authorList>
    </citation>
    <scope>NUCLEOTIDE SEQUENCE [LARGE SCALE GENOMIC DNA]</scope>
    <source>
        <strain evidence="7">CGMCC 1.16306</strain>
    </source>
</reference>
<gene>
    <name evidence="6" type="ORF">ACFO4N_06950</name>
</gene>
<evidence type="ECO:0000313" key="7">
    <source>
        <dbReference type="Proteomes" id="UP001596022"/>
    </source>
</evidence>
<evidence type="ECO:0000256" key="4">
    <source>
        <dbReference type="ARBA" id="ARBA00023163"/>
    </source>
</evidence>
<dbReference type="EMBL" id="JBHSFW010000001">
    <property type="protein sequence ID" value="MFC4618470.1"/>
    <property type="molecule type" value="Genomic_DNA"/>
</dbReference>
<dbReference type="SUPFAM" id="SSF46785">
    <property type="entry name" value="Winged helix' DNA-binding domain"/>
    <property type="match status" value="1"/>
</dbReference>
<dbReference type="InterPro" id="IPR005119">
    <property type="entry name" value="LysR_subst-bd"/>
</dbReference>
<dbReference type="PANTHER" id="PTHR30126">
    <property type="entry name" value="HTH-TYPE TRANSCRIPTIONAL REGULATOR"/>
    <property type="match status" value="1"/>
</dbReference>
<dbReference type="InterPro" id="IPR036388">
    <property type="entry name" value="WH-like_DNA-bd_sf"/>
</dbReference>
<comment type="caution">
    <text evidence="6">The sequence shown here is derived from an EMBL/GenBank/DDBJ whole genome shotgun (WGS) entry which is preliminary data.</text>
</comment>
<organism evidence="6 7">
    <name type="scientific">Camelliibacillus cellulosilyticus</name>
    <dbReference type="NCBI Taxonomy" id="2174486"/>
    <lineage>
        <taxon>Bacteria</taxon>
        <taxon>Bacillati</taxon>
        <taxon>Bacillota</taxon>
        <taxon>Bacilli</taxon>
        <taxon>Bacillales</taxon>
        <taxon>Sporolactobacillaceae</taxon>
        <taxon>Camelliibacillus</taxon>
    </lineage>
</organism>
<evidence type="ECO:0000256" key="1">
    <source>
        <dbReference type="ARBA" id="ARBA00009437"/>
    </source>
</evidence>
<keyword evidence="2" id="KW-0805">Transcription regulation</keyword>
<evidence type="ECO:0000256" key="3">
    <source>
        <dbReference type="ARBA" id="ARBA00023125"/>
    </source>
</evidence>
<name>A0ABV9GP96_9BACL</name>
<dbReference type="SUPFAM" id="SSF53850">
    <property type="entry name" value="Periplasmic binding protein-like II"/>
    <property type="match status" value="1"/>
</dbReference>
<evidence type="ECO:0000259" key="5">
    <source>
        <dbReference type="PROSITE" id="PS50931"/>
    </source>
</evidence>
<keyword evidence="7" id="KW-1185">Reference proteome</keyword>
<evidence type="ECO:0000256" key="2">
    <source>
        <dbReference type="ARBA" id="ARBA00023015"/>
    </source>
</evidence>
<dbReference type="Pfam" id="PF00126">
    <property type="entry name" value="HTH_1"/>
    <property type="match status" value="1"/>
</dbReference>
<accession>A0ABV9GP96</accession>
<dbReference type="Proteomes" id="UP001596022">
    <property type="component" value="Unassembled WGS sequence"/>
</dbReference>
<dbReference type="Gene3D" id="1.10.10.10">
    <property type="entry name" value="Winged helix-like DNA-binding domain superfamily/Winged helix DNA-binding domain"/>
    <property type="match status" value="1"/>
</dbReference>
<dbReference type="PANTHER" id="PTHR30126:SF40">
    <property type="entry name" value="HTH-TYPE TRANSCRIPTIONAL REGULATOR GLTR"/>
    <property type="match status" value="1"/>
</dbReference>
<dbReference type="RefSeq" id="WP_376845454.1">
    <property type="nucleotide sequence ID" value="NZ_JBHSFW010000001.1"/>
</dbReference>
<sequence>MDKDQLQAFLIVAATKNFTKAAERLHVTQSTVTTRIQTLEQHLGHRLFDRNNRRVSLTIGGHTFLPMARRIVELMDESASTLRTKIRFDQRFVIGAVHSIWDFLLDIDLDRFHKIAPRVALKMITDHSDQIIEKIIDGTVDLGFVFKTPHHPDLTVLPVIEESFSLVAHPSIDILEPIEPKDLASLPLYYLRWGDAFAKWFEIETGHESIPIVEVDHGTLLIRYLQSQLSVGFILNKMADRLAAQRKIKRVIYANHETMPVQTVYAVYKKQHLNPVIETILKAL</sequence>
<proteinExistence type="inferred from homology"/>
<dbReference type="Gene3D" id="3.40.190.290">
    <property type="match status" value="1"/>
</dbReference>
<feature type="domain" description="HTH lysR-type" evidence="5">
    <location>
        <begin position="1"/>
        <end position="58"/>
    </location>
</feature>
<dbReference type="PROSITE" id="PS50931">
    <property type="entry name" value="HTH_LYSR"/>
    <property type="match status" value="1"/>
</dbReference>
<comment type="similarity">
    <text evidence="1">Belongs to the LysR transcriptional regulatory family.</text>
</comment>
<dbReference type="Pfam" id="PF03466">
    <property type="entry name" value="LysR_substrate"/>
    <property type="match status" value="1"/>
</dbReference>
<dbReference type="PRINTS" id="PR00039">
    <property type="entry name" value="HTHLYSR"/>
</dbReference>
<dbReference type="CDD" id="cd05466">
    <property type="entry name" value="PBP2_LTTR_substrate"/>
    <property type="match status" value="1"/>
</dbReference>
<evidence type="ECO:0000313" key="6">
    <source>
        <dbReference type="EMBL" id="MFC4618470.1"/>
    </source>
</evidence>
<keyword evidence="4" id="KW-0804">Transcription</keyword>